<sequence length="432" mass="47135">MLISQNSASAFSSIFLNASLGLCSHTRQTDPPQAPRLITIHAQTANSTMLRSTLPFGPSYRLPRPPFIALPLAAHRRSRKRFVLVSPTLRMSQPQQRQTRRLGLDRWRGCMCYRGDVCVLPLRIAHSVRDASRIPFIPHATRTNRRFAIALAAAAIAGEASPSWTHLALAGYQANAAAADSHTSPFASRLDLRRLCESLPCIVPFGGWRAYRYDQRLQLEILGPAYRGARGNAGAVRYAFRPSAGVSMRFGYHAAIFLNLRRFILDVCRGASLPRDGMEASSAGVFRTTRFPTLILVIASTPPVARHVLDNGSPIPRTIRPHSQSAGRRAHTLVAYLGAPSRHRPQPSAAVVVFHPASNPVPAEPTAVGGPETREESRVDYVGADAAFLPLPTCFTQSAPHFREPFHASSPLFGFSMTKLESTLVGDSPGTI</sequence>
<organism evidence="1 2">
    <name type="scientific">Mycena sanguinolenta</name>
    <dbReference type="NCBI Taxonomy" id="230812"/>
    <lineage>
        <taxon>Eukaryota</taxon>
        <taxon>Fungi</taxon>
        <taxon>Dikarya</taxon>
        <taxon>Basidiomycota</taxon>
        <taxon>Agaricomycotina</taxon>
        <taxon>Agaricomycetes</taxon>
        <taxon>Agaricomycetidae</taxon>
        <taxon>Agaricales</taxon>
        <taxon>Marasmiineae</taxon>
        <taxon>Mycenaceae</taxon>
        <taxon>Mycena</taxon>
    </lineage>
</organism>
<evidence type="ECO:0000313" key="1">
    <source>
        <dbReference type="EMBL" id="KAF7341037.1"/>
    </source>
</evidence>
<keyword evidence="2" id="KW-1185">Reference proteome</keyword>
<proteinExistence type="predicted"/>
<dbReference type="EMBL" id="JACAZH010000028">
    <property type="protein sequence ID" value="KAF7341037.1"/>
    <property type="molecule type" value="Genomic_DNA"/>
</dbReference>
<gene>
    <name evidence="1" type="ORF">MSAN_02089500</name>
</gene>
<name>A0A8H7CM61_9AGAR</name>
<comment type="caution">
    <text evidence="1">The sequence shown here is derived from an EMBL/GenBank/DDBJ whole genome shotgun (WGS) entry which is preliminary data.</text>
</comment>
<accession>A0A8H7CM61</accession>
<dbReference type="Proteomes" id="UP000623467">
    <property type="component" value="Unassembled WGS sequence"/>
</dbReference>
<dbReference type="AlphaFoldDB" id="A0A8H7CM61"/>
<protein>
    <submittedName>
        <fullName evidence="1">Uncharacterized protein</fullName>
    </submittedName>
</protein>
<evidence type="ECO:0000313" key="2">
    <source>
        <dbReference type="Proteomes" id="UP000623467"/>
    </source>
</evidence>
<reference evidence="1" key="1">
    <citation type="submission" date="2020-05" db="EMBL/GenBank/DDBJ databases">
        <title>Mycena genomes resolve the evolution of fungal bioluminescence.</title>
        <authorList>
            <person name="Tsai I.J."/>
        </authorList>
    </citation>
    <scope>NUCLEOTIDE SEQUENCE</scope>
    <source>
        <strain evidence="1">160909Yilan</strain>
    </source>
</reference>